<reference evidence="3 4" key="1">
    <citation type="submission" date="2017-12" db="EMBL/GenBank/DDBJ databases">
        <title>Comparative genomics of Botrytis spp.</title>
        <authorList>
            <person name="Valero-Jimenez C.A."/>
            <person name="Tapia P."/>
            <person name="Veloso J."/>
            <person name="Silva-Moreno E."/>
            <person name="Staats M."/>
            <person name="Valdes J.H."/>
            <person name="Van Kan J.A.L."/>
        </authorList>
    </citation>
    <scope>NUCLEOTIDE SEQUENCE [LARGE SCALE GENOMIC DNA]</scope>
    <source>
        <strain evidence="3 4">MUCL11595</strain>
    </source>
</reference>
<organism evidence="3 4">
    <name type="scientific">Botryotinia convoluta</name>
    <dbReference type="NCBI Taxonomy" id="54673"/>
    <lineage>
        <taxon>Eukaryota</taxon>
        <taxon>Fungi</taxon>
        <taxon>Dikarya</taxon>
        <taxon>Ascomycota</taxon>
        <taxon>Pezizomycotina</taxon>
        <taxon>Leotiomycetes</taxon>
        <taxon>Helotiales</taxon>
        <taxon>Sclerotiniaceae</taxon>
        <taxon>Botryotinia</taxon>
    </lineage>
</organism>
<evidence type="ECO:0000259" key="2">
    <source>
        <dbReference type="Pfam" id="PF21762"/>
    </source>
</evidence>
<dbReference type="InterPro" id="IPR048519">
    <property type="entry name" value="Gfd2/YDR514C-like_C"/>
</dbReference>
<feature type="compositionally biased region" description="Low complexity" evidence="1">
    <location>
        <begin position="13"/>
        <end position="24"/>
    </location>
</feature>
<keyword evidence="4" id="KW-1185">Reference proteome</keyword>
<proteinExistence type="predicted"/>
<dbReference type="Pfam" id="PF21762">
    <property type="entry name" value="DEDDh_C"/>
    <property type="match status" value="1"/>
</dbReference>
<dbReference type="PANTHER" id="PTHR28083">
    <property type="entry name" value="GOOD FOR FULL DBP5 ACTIVITY PROTEIN 2"/>
    <property type="match status" value="1"/>
</dbReference>
<evidence type="ECO:0000313" key="4">
    <source>
        <dbReference type="Proteomes" id="UP000297527"/>
    </source>
</evidence>
<dbReference type="AlphaFoldDB" id="A0A4Z1HIA3"/>
<dbReference type="Proteomes" id="UP000297527">
    <property type="component" value="Unassembled WGS sequence"/>
</dbReference>
<dbReference type="EMBL" id="PQXN01000232">
    <property type="protein sequence ID" value="TGO48664.1"/>
    <property type="molecule type" value="Genomic_DNA"/>
</dbReference>
<comment type="caution">
    <text evidence="3">The sequence shown here is derived from an EMBL/GenBank/DDBJ whole genome shotgun (WGS) entry which is preliminary data.</text>
</comment>
<protein>
    <recommendedName>
        <fullName evidence="2">Gfd2/YDR514C-like C-terminal domain-containing protein</fullName>
    </recommendedName>
</protein>
<gene>
    <name evidence="3" type="ORF">BCON_0233g00040</name>
</gene>
<feature type="domain" description="Gfd2/YDR514C-like C-terminal" evidence="2">
    <location>
        <begin position="91"/>
        <end position="282"/>
    </location>
</feature>
<sequence>MGAGQRRRRAEEAAAAAASAASPTKFSIFDSSATDSTSITSSPVGSPVDSPASAFSSPEILSANDTDELSKALASASLIEAKIMAPVKPYVFIAIDLEANTHDYTCFSNNKTYTRGTPTQIGISILRATGNNAVLFANNPDSTAGTHYRHIKFREFAKYKTRIGKLKAGEKVEFLYGQTEIVPLARANSLITKLIEDEKKHGQVVLVGHAIQNDQKILGMGGITAFDALFPEALDTQAMHLPPGSKQGRSLINLVLGYNSAVETGWQHNAGNDAAWTLWVMAKKLPDILTPSESGKEMVLNTSKTLRFPPRAQSDYDDYMYDYC</sequence>
<evidence type="ECO:0000256" key="1">
    <source>
        <dbReference type="SAM" id="MobiDB-lite"/>
    </source>
</evidence>
<dbReference type="OrthoDB" id="5953249at2759"/>
<name>A0A4Z1HIA3_9HELO</name>
<dbReference type="InterPro" id="IPR040151">
    <property type="entry name" value="Gfd2/YDR514C-like"/>
</dbReference>
<dbReference type="InterPro" id="IPR012337">
    <property type="entry name" value="RNaseH-like_sf"/>
</dbReference>
<evidence type="ECO:0000313" key="3">
    <source>
        <dbReference type="EMBL" id="TGO48664.1"/>
    </source>
</evidence>
<feature type="region of interest" description="Disordered" evidence="1">
    <location>
        <begin position="1"/>
        <end position="24"/>
    </location>
</feature>
<dbReference type="GO" id="GO:0005634">
    <property type="term" value="C:nucleus"/>
    <property type="evidence" value="ECO:0007669"/>
    <property type="project" value="TreeGrafter"/>
</dbReference>
<accession>A0A4Z1HIA3</accession>
<dbReference type="PANTHER" id="PTHR28083:SF1">
    <property type="entry name" value="GOOD FOR FULL DBP5 ACTIVITY PROTEIN 2"/>
    <property type="match status" value="1"/>
</dbReference>
<dbReference type="SUPFAM" id="SSF53098">
    <property type="entry name" value="Ribonuclease H-like"/>
    <property type="match status" value="1"/>
</dbReference>